<dbReference type="AlphaFoldDB" id="A0A3M8C7W2"/>
<keyword evidence="3" id="KW-1185">Reference proteome</keyword>
<gene>
    <name evidence="2" type="ORF">EDM52_15570</name>
</gene>
<dbReference type="EMBL" id="RHHR01000028">
    <property type="protein sequence ID" value="RNB71651.1"/>
    <property type="molecule type" value="Genomic_DNA"/>
</dbReference>
<comment type="caution">
    <text evidence="2">The sequence shown here is derived from an EMBL/GenBank/DDBJ whole genome shotgun (WGS) entry which is preliminary data.</text>
</comment>
<protein>
    <submittedName>
        <fullName evidence="2">Uncharacterized protein</fullName>
    </submittedName>
</protein>
<name>A0A3M8C7W2_9BACL</name>
<organism evidence="2 3">
    <name type="scientific">Brevibacillus invocatus</name>
    <dbReference type="NCBI Taxonomy" id="173959"/>
    <lineage>
        <taxon>Bacteria</taxon>
        <taxon>Bacillati</taxon>
        <taxon>Bacillota</taxon>
        <taxon>Bacilli</taxon>
        <taxon>Bacillales</taxon>
        <taxon>Paenibacillaceae</taxon>
        <taxon>Brevibacillus</taxon>
    </lineage>
</organism>
<feature type="chain" id="PRO_5039135572" evidence="1">
    <location>
        <begin position="23"/>
        <end position="92"/>
    </location>
</feature>
<evidence type="ECO:0000313" key="3">
    <source>
        <dbReference type="Proteomes" id="UP000282028"/>
    </source>
</evidence>
<dbReference type="Proteomes" id="UP000282028">
    <property type="component" value="Unassembled WGS sequence"/>
</dbReference>
<reference evidence="2 3" key="1">
    <citation type="submission" date="2018-10" db="EMBL/GenBank/DDBJ databases">
        <title>Phylogenomics of Brevibacillus.</title>
        <authorList>
            <person name="Dunlap C."/>
        </authorList>
    </citation>
    <scope>NUCLEOTIDE SEQUENCE [LARGE SCALE GENOMIC DNA]</scope>
    <source>
        <strain evidence="2 3">JCM 12215</strain>
    </source>
</reference>
<evidence type="ECO:0000313" key="2">
    <source>
        <dbReference type="EMBL" id="RNB71651.1"/>
    </source>
</evidence>
<dbReference type="RefSeq" id="WP_122909892.1">
    <property type="nucleotide sequence ID" value="NZ_CBCSBE010000007.1"/>
</dbReference>
<feature type="signal peptide" evidence="1">
    <location>
        <begin position="1"/>
        <end position="22"/>
    </location>
</feature>
<proteinExistence type="predicted"/>
<dbReference type="PROSITE" id="PS51257">
    <property type="entry name" value="PROKAR_LIPOPROTEIN"/>
    <property type="match status" value="1"/>
</dbReference>
<dbReference type="OrthoDB" id="2655886at2"/>
<sequence>MNSVLRYGLLMILALVFITACTSNQDHERIDRGEALSQIIHLTKLGEKNDTIFSWATPTDVQYIPDDEASKQEYLEMFIDVESIKSSFQFKE</sequence>
<keyword evidence="1" id="KW-0732">Signal</keyword>
<accession>A0A3M8C7W2</accession>
<evidence type="ECO:0000256" key="1">
    <source>
        <dbReference type="SAM" id="SignalP"/>
    </source>
</evidence>